<dbReference type="InterPro" id="IPR025475">
    <property type="entry name" value="DUF4326"/>
</dbReference>
<dbReference type="EMBL" id="KU728633">
    <property type="protein sequence ID" value="AMQ67030.1"/>
    <property type="molecule type" value="Genomic_DNA"/>
</dbReference>
<evidence type="ECO:0000259" key="1">
    <source>
        <dbReference type="Pfam" id="PF14216"/>
    </source>
</evidence>
<dbReference type="Pfam" id="PF14216">
    <property type="entry name" value="DUF4326"/>
    <property type="match status" value="1"/>
</dbReference>
<dbReference type="KEGG" id="vg:29125816"/>
<dbReference type="GeneID" id="29125816"/>
<gene>
    <name evidence="2" type="primary">95</name>
    <name evidence="2" type="ORF">SEA_BIPPER_95</name>
</gene>
<reference evidence="3" key="1">
    <citation type="submission" date="2016-02" db="EMBL/GenBank/DDBJ databases">
        <authorList>
            <person name="Isern S."/>
            <person name="Barcellona C.M."/>
            <person name="Dozier K.D."/>
            <person name="Faust J.M."/>
            <person name="Fedrick A.J."/>
            <person name="Gagliardi L.E."/>
            <person name="Gatt S.M."/>
            <person name="Gleason P.S."/>
            <person name="Gomez E.A."/>
            <person name="Hoffman A.M."/>
            <person name="Jenkins M."/>
            <person name="Jones M.J."/>
            <person name="Lang J.F."/>
            <person name="Lequay S.M."/>
            <person name="Mars P.J."/>
            <person name="Mtchedlidze N."/>
            <person name="Osking Z.B."/>
            <person name="Paul L.M."/>
            <person name="Pica A.N."/>
            <person name="Robison M.D."/>
            <person name="Rodriguez D."/>
            <person name="Rosales K.A."/>
            <person name="Saravis L.E."/>
            <person name="Sisson B.M."/>
            <person name="Tan A.L."/>
            <person name="Voltaire R."/>
            <person name="Michael S.F."/>
            <person name="Warner M.H."/>
            <person name="Bradley K.W."/>
            <person name="Asai D.J."/>
            <person name="Bowman C.A."/>
            <person name="Russell D.A."/>
            <person name="Pope W.H."/>
            <person name="Jacobs-Sera D."/>
            <person name="Hendrix R.W."/>
            <person name="Hatfull G.F."/>
        </authorList>
    </citation>
    <scope>NUCLEOTIDE SEQUENCE [LARGE SCALE GENOMIC DNA]</scope>
</reference>
<proteinExistence type="predicted"/>
<protein>
    <recommendedName>
        <fullName evidence="1">DUF4326 domain-containing protein</fullName>
    </recommendedName>
</protein>
<evidence type="ECO:0000313" key="2">
    <source>
        <dbReference type="EMBL" id="AMQ67030.1"/>
    </source>
</evidence>
<dbReference type="OrthoDB" id="18711at10239"/>
<name>A0A142F2M3_9CAUD</name>
<feature type="domain" description="DUF4326" evidence="1">
    <location>
        <begin position="16"/>
        <end position="113"/>
    </location>
</feature>
<accession>A0A142F2M3</accession>
<keyword evidence="3" id="KW-1185">Reference proteome</keyword>
<evidence type="ECO:0000313" key="3">
    <source>
        <dbReference type="Proteomes" id="UP000201826"/>
    </source>
</evidence>
<dbReference type="RefSeq" id="YP_009303242.1">
    <property type="nucleotide sequence ID" value="NC_031253.1"/>
</dbReference>
<organism evidence="2 3">
    <name type="scientific">Mycobacterium phage Bipper</name>
    <dbReference type="NCBI Taxonomy" id="1805457"/>
    <lineage>
        <taxon>Viruses</taxon>
        <taxon>Duplodnaviria</taxon>
        <taxon>Heunggongvirae</taxon>
        <taxon>Uroviricota</taxon>
        <taxon>Caudoviricetes</taxon>
        <taxon>Bippervirus</taxon>
        <taxon>Bippervirus bipper</taxon>
    </lineage>
</organism>
<sequence>MSPKRVQRTRNTTPGMLPGAVYVGRPTKWGNPWRITPETNHAMPFGRGAVVHHITEDAILGHFAAADAAHWAVQAYRRDLTDELVAAARAELRGRDLACWCRLDQPCHGDVLLAIANDLEGQHV</sequence>
<dbReference type="Proteomes" id="UP000201826">
    <property type="component" value="Segment"/>
</dbReference>